<evidence type="ECO:0000313" key="2">
    <source>
        <dbReference type="EMBL" id="VAW63592.1"/>
    </source>
</evidence>
<protein>
    <submittedName>
        <fullName evidence="2">Cellular communication/signal transduction</fullName>
    </submittedName>
</protein>
<proteinExistence type="predicted"/>
<dbReference type="InterPro" id="IPR036196">
    <property type="entry name" value="Ptyr_pPase_sf"/>
</dbReference>
<dbReference type="AlphaFoldDB" id="A0A3B0XJU5"/>
<gene>
    <name evidence="2" type="ORF">MNBD_GAMMA09-5</name>
</gene>
<dbReference type="Gene3D" id="3.40.50.2300">
    <property type="match status" value="1"/>
</dbReference>
<accession>A0A3B0XJU5</accession>
<evidence type="ECO:0000259" key="1">
    <source>
        <dbReference type="SMART" id="SM00226"/>
    </source>
</evidence>
<dbReference type="InterPro" id="IPR023485">
    <property type="entry name" value="Ptyr_pPase"/>
</dbReference>
<name>A0A3B0XJU5_9ZZZZ</name>
<feature type="domain" description="Phosphotyrosine protein phosphatase I" evidence="1">
    <location>
        <begin position="2"/>
        <end position="107"/>
    </location>
</feature>
<dbReference type="SUPFAM" id="SSF52788">
    <property type="entry name" value="Phosphotyrosine protein phosphatases I"/>
    <property type="match status" value="1"/>
</dbReference>
<sequence>MSNFLFVCSRNQWRSPTAEKVFKQKGYSARSAGTSPNAKNTISVADIKWADLIFVMEKKHKNRIIAKFTRLVEHKPIHVLDIPDDYQFMDAELISHLVDAIEPYLPHS</sequence>
<organism evidence="2">
    <name type="scientific">hydrothermal vent metagenome</name>
    <dbReference type="NCBI Taxonomy" id="652676"/>
    <lineage>
        <taxon>unclassified sequences</taxon>
        <taxon>metagenomes</taxon>
        <taxon>ecological metagenomes</taxon>
    </lineage>
</organism>
<dbReference type="PIRSF" id="PIRSF029416">
    <property type="entry name" value="UCP029416_PTP"/>
    <property type="match status" value="1"/>
</dbReference>
<dbReference type="EMBL" id="UOFI01000042">
    <property type="protein sequence ID" value="VAW63592.1"/>
    <property type="molecule type" value="Genomic_DNA"/>
</dbReference>
<dbReference type="InterPro" id="IPR016919">
    <property type="entry name" value="UCP029416_PTP"/>
</dbReference>
<dbReference type="SMART" id="SM00226">
    <property type="entry name" value="LMWPc"/>
    <property type="match status" value="1"/>
</dbReference>
<reference evidence="2" key="1">
    <citation type="submission" date="2018-06" db="EMBL/GenBank/DDBJ databases">
        <authorList>
            <person name="Zhirakovskaya E."/>
        </authorList>
    </citation>
    <scope>NUCLEOTIDE SEQUENCE</scope>
</reference>